<dbReference type="Proteomes" id="UP000037175">
    <property type="component" value="Unassembled WGS sequence"/>
</dbReference>
<feature type="transmembrane region" description="Helical" evidence="5">
    <location>
        <begin position="258"/>
        <end position="278"/>
    </location>
</feature>
<keyword evidence="5" id="KW-0813">Transport</keyword>
<evidence type="ECO:0000313" key="8">
    <source>
        <dbReference type="Proteomes" id="UP000037175"/>
    </source>
</evidence>
<evidence type="ECO:0000256" key="3">
    <source>
        <dbReference type="ARBA" id="ARBA00022989"/>
    </source>
</evidence>
<dbReference type="GO" id="GO:0005886">
    <property type="term" value="C:plasma membrane"/>
    <property type="evidence" value="ECO:0007669"/>
    <property type="project" value="UniProtKB-SubCell"/>
</dbReference>
<comment type="caution">
    <text evidence="7">The sequence shown here is derived from an EMBL/GenBank/DDBJ whole genome shotgun (WGS) entry which is preliminary data.</text>
</comment>
<evidence type="ECO:0000256" key="5">
    <source>
        <dbReference type="RuleBase" id="RU363032"/>
    </source>
</evidence>
<dbReference type="RefSeq" id="WP_052216486.1">
    <property type="nucleotide sequence ID" value="NZ_LGTE01000001.1"/>
</dbReference>
<dbReference type="SUPFAM" id="SSF161098">
    <property type="entry name" value="MetI-like"/>
    <property type="match status" value="1"/>
</dbReference>
<dbReference type="PANTHER" id="PTHR43376">
    <property type="entry name" value="OLIGOPEPTIDE TRANSPORT SYSTEM PERMEASE PROTEIN"/>
    <property type="match status" value="1"/>
</dbReference>
<dbReference type="PROSITE" id="PS50928">
    <property type="entry name" value="ABC_TM1"/>
    <property type="match status" value="1"/>
</dbReference>
<evidence type="ECO:0000313" key="7">
    <source>
        <dbReference type="EMBL" id="KNZ71123.1"/>
    </source>
</evidence>
<feature type="transmembrane region" description="Helical" evidence="5">
    <location>
        <begin position="290"/>
        <end position="312"/>
    </location>
</feature>
<organism evidence="7 8">
    <name type="scientific">Thermincola ferriacetica</name>
    <dbReference type="NCBI Taxonomy" id="281456"/>
    <lineage>
        <taxon>Bacteria</taxon>
        <taxon>Bacillati</taxon>
        <taxon>Bacillota</taxon>
        <taxon>Clostridia</taxon>
        <taxon>Eubacteriales</taxon>
        <taxon>Thermincolaceae</taxon>
        <taxon>Thermincola</taxon>
    </lineage>
</organism>
<feature type="transmembrane region" description="Helical" evidence="5">
    <location>
        <begin position="140"/>
        <end position="161"/>
    </location>
</feature>
<comment type="similarity">
    <text evidence="5">Belongs to the binding-protein-dependent transport system permease family.</text>
</comment>
<dbReference type="InterPro" id="IPR000515">
    <property type="entry name" value="MetI-like"/>
</dbReference>
<gene>
    <name evidence="7" type="ORF">Tfer_0199</name>
</gene>
<sequence>MFKLKDVVNYLVAFFIILSLNFLLPRLMPGDPLTAIYGEEAMIQMTPELKARLVERFSLDRPLAGQFGAYLLSLLKGDLGYSYFYNAPVTKVILGALPWTFLLVGTAISISTIIGTLLGIESGWRRGQKIDRALLAGTMFLDGLPDFFLGMVFLILFGVVWEVFPLNGAMTPYAGYEGITLVVDVLKHLVLPALSLTLVNLTGSYLLARNSMVTTLGEAFILTARAKGLNDQVVRYRHAGRNSLLPVITHTGMQVGRMLTGALFIETVFSYPGLGLLIQKALQTRDYPLLQGVFLVVTVFVLTANFSVDMLYKNIDPRLKSCTLNTGRRLNPTT</sequence>
<keyword evidence="3 5" id="KW-1133">Transmembrane helix</keyword>
<dbReference type="PATRIC" id="fig|281456.6.peg.207"/>
<evidence type="ECO:0000256" key="4">
    <source>
        <dbReference type="ARBA" id="ARBA00023136"/>
    </source>
</evidence>
<dbReference type="InterPro" id="IPR035906">
    <property type="entry name" value="MetI-like_sf"/>
</dbReference>
<evidence type="ECO:0000256" key="2">
    <source>
        <dbReference type="ARBA" id="ARBA00022692"/>
    </source>
</evidence>
<dbReference type="Pfam" id="PF00528">
    <property type="entry name" value="BPD_transp_1"/>
    <property type="match status" value="1"/>
</dbReference>
<proteinExistence type="inferred from homology"/>
<protein>
    <submittedName>
        <fullName evidence="7">Binding-protein-dependent transport system inner membrane protein</fullName>
    </submittedName>
</protein>
<feature type="transmembrane region" description="Helical" evidence="5">
    <location>
        <begin position="96"/>
        <end position="120"/>
    </location>
</feature>
<evidence type="ECO:0000259" key="6">
    <source>
        <dbReference type="PROSITE" id="PS50928"/>
    </source>
</evidence>
<dbReference type="Gene3D" id="1.10.3720.10">
    <property type="entry name" value="MetI-like"/>
    <property type="match status" value="1"/>
</dbReference>
<dbReference type="GO" id="GO:0055085">
    <property type="term" value="P:transmembrane transport"/>
    <property type="evidence" value="ECO:0007669"/>
    <property type="project" value="InterPro"/>
</dbReference>
<feature type="transmembrane region" description="Helical" evidence="5">
    <location>
        <begin position="7"/>
        <end position="24"/>
    </location>
</feature>
<keyword evidence="2 5" id="KW-0812">Transmembrane</keyword>
<dbReference type="CDD" id="cd06261">
    <property type="entry name" value="TM_PBP2"/>
    <property type="match status" value="1"/>
</dbReference>
<dbReference type="EMBL" id="LGTE01000001">
    <property type="protein sequence ID" value="KNZ71123.1"/>
    <property type="molecule type" value="Genomic_DNA"/>
</dbReference>
<feature type="transmembrane region" description="Helical" evidence="5">
    <location>
        <begin position="189"/>
        <end position="208"/>
    </location>
</feature>
<keyword evidence="8" id="KW-1185">Reference proteome</keyword>
<feature type="domain" description="ABC transmembrane type-1" evidence="6">
    <location>
        <begin position="97"/>
        <end position="312"/>
    </location>
</feature>
<keyword evidence="4 5" id="KW-0472">Membrane</keyword>
<reference evidence="8" key="1">
    <citation type="submission" date="2015-07" db="EMBL/GenBank/DDBJ databases">
        <title>Complete Genome of Thermincola ferriacetica strain Z-0001T.</title>
        <authorList>
            <person name="Lusk B."/>
            <person name="Badalamenti J.P."/>
            <person name="Parameswaran P."/>
            <person name="Bond D.R."/>
            <person name="Torres C.I."/>
        </authorList>
    </citation>
    <scope>NUCLEOTIDE SEQUENCE [LARGE SCALE GENOMIC DNA]</scope>
    <source>
        <strain evidence="8">Z-0001</strain>
    </source>
</reference>
<name>A0A0L6W6X0_9FIRM</name>
<dbReference type="AlphaFoldDB" id="A0A0L6W6X0"/>
<evidence type="ECO:0000256" key="1">
    <source>
        <dbReference type="ARBA" id="ARBA00004141"/>
    </source>
</evidence>
<comment type="subcellular location">
    <subcellularLocation>
        <location evidence="5">Cell membrane</location>
        <topology evidence="5">Multi-pass membrane protein</topology>
    </subcellularLocation>
    <subcellularLocation>
        <location evidence="1">Membrane</location>
        <topology evidence="1">Multi-pass membrane protein</topology>
    </subcellularLocation>
</comment>
<accession>A0A0L6W6X0</accession>
<dbReference type="PANTHER" id="PTHR43376:SF1">
    <property type="entry name" value="OLIGOPEPTIDE TRANSPORT SYSTEM PERMEASE PROTEIN"/>
    <property type="match status" value="1"/>
</dbReference>